<reference evidence="1" key="2">
    <citation type="submission" date="2020-03" db="EMBL/GenBank/DDBJ databases">
        <title>Walnut 2.0.</title>
        <authorList>
            <person name="Marrano A."/>
            <person name="Britton M."/>
            <person name="Zimin A.V."/>
            <person name="Zaini P.A."/>
            <person name="Workman R."/>
            <person name="Puiu D."/>
            <person name="Bianco L."/>
            <person name="Allen B.J."/>
            <person name="Troggio M."/>
            <person name="Leslie C.A."/>
            <person name="Timp W."/>
            <person name="Dendekar A."/>
            <person name="Salzberg S.L."/>
            <person name="Neale D.B."/>
        </authorList>
    </citation>
    <scope>NUCLEOTIDE SEQUENCE</scope>
    <source>
        <tissue evidence="1">Leaves</tissue>
    </source>
</reference>
<evidence type="ECO:0008006" key="3">
    <source>
        <dbReference type="Google" id="ProtNLM"/>
    </source>
</evidence>
<organism evidence="1 2">
    <name type="scientific">Juglans regia</name>
    <name type="common">English walnut</name>
    <dbReference type="NCBI Taxonomy" id="51240"/>
    <lineage>
        <taxon>Eukaryota</taxon>
        <taxon>Viridiplantae</taxon>
        <taxon>Streptophyta</taxon>
        <taxon>Embryophyta</taxon>
        <taxon>Tracheophyta</taxon>
        <taxon>Spermatophyta</taxon>
        <taxon>Magnoliopsida</taxon>
        <taxon>eudicotyledons</taxon>
        <taxon>Gunneridae</taxon>
        <taxon>Pentapetalae</taxon>
        <taxon>rosids</taxon>
        <taxon>fabids</taxon>
        <taxon>Fagales</taxon>
        <taxon>Juglandaceae</taxon>
        <taxon>Juglans</taxon>
    </lineage>
</organism>
<dbReference type="PANTHER" id="PTHR11439">
    <property type="entry name" value="GAG-POL-RELATED RETROTRANSPOSON"/>
    <property type="match status" value="1"/>
</dbReference>
<dbReference type="Proteomes" id="UP000619265">
    <property type="component" value="Unassembled WGS sequence"/>
</dbReference>
<name>A0A833Y4U3_JUGRE</name>
<dbReference type="InterPro" id="IPR043502">
    <property type="entry name" value="DNA/RNA_pol_sf"/>
</dbReference>
<sequence length="191" mass="21473">MENPRVPHYDAVIKVLKYLKGTAGQGIFLPISANMELIAYADANWANCPDTRWSTTGFCIFIGTSLVLWKSKTQNTISRSSAESEYRAMAAVVCELTWIRYLLYDLHLTIGTPSTLYCDNKAALHIAANPVFHERTKHIELDCHVVYDKISEGQVKTAHVFSSFQLADLLTKPLHSPTFNRLLLKMGVINI</sequence>
<dbReference type="PANTHER" id="PTHR11439:SF470">
    <property type="entry name" value="CYSTEINE-RICH RLK (RECEPTOR-LIKE PROTEIN KINASE) 8"/>
    <property type="match status" value="1"/>
</dbReference>
<protein>
    <recommendedName>
        <fullName evidence="3">Secreted RxLR effector protein 161-like</fullName>
    </recommendedName>
</protein>
<dbReference type="Gramene" id="Jr03_22450_p1">
    <property type="protein sequence ID" value="cds.Jr03_22450_p1"/>
    <property type="gene ID" value="Jr03_22450"/>
</dbReference>
<evidence type="ECO:0000313" key="2">
    <source>
        <dbReference type="Proteomes" id="UP000619265"/>
    </source>
</evidence>
<dbReference type="EMBL" id="LIHL02000003">
    <property type="protein sequence ID" value="KAF5475939.1"/>
    <property type="molecule type" value="Genomic_DNA"/>
</dbReference>
<accession>A0A833Y4U3</accession>
<comment type="caution">
    <text evidence="1">The sequence shown here is derived from an EMBL/GenBank/DDBJ whole genome shotgun (WGS) entry which is preliminary data.</text>
</comment>
<gene>
    <name evidence="1" type="ORF">F2P56_007694</name>
</gene>
<dbReference type="SUPFAM" id="SSF56672">
    <property type="entry name" value="DNA/RNA polymerases"/>
    <property type="match status" value="1"/>
</dbReference>
<proteinExistence type="predicted"/>
<dbReference type="CDD" id="cd09272">
    <property type="entry name" value="RNase_HI_RT_Ty1"/>
    <property type="match status" value="1"/>
</dbReference>
<evidence type="ECO:0000313" key="1">
    <source>
        <dbReference type="EMBL" id="KAF5475939.1"/>
    </source>
</evidence>
<dbReference type="AlphaFoldDB" id="A0A833Y4U3"/>
<reference evidence="1" key="1">
    <citation type="submission" date="2015-10" db="EMBL/GenBank/DDBJ databases">
        <authorList>
            <person name="Martinez-Garcia P.J."/>
            <person name="Crepeau M.W."/>
            <person name="Puiu D."/>
            <person name="Gonzalez-Ibeas D."/>
            <person name="Whalen J."/>
            <person name="Stevens K."/>
            <person name="Paul R."/>
            <person name="Butterfield T."/>
            <person name="Britton M."/>
            <person name="Reagan R."/>
            <person name="Chakraborty S."/>
            <person name="Walawage S.L."/>
            <person name="Vasquez-Gross H.A."/>
            <person name="Cardeno C."/>
            <person name="Famula R."/>
            <person name="Pratt K."/>
            <person name="Kuruganti S."/>
            <person name="Aradhya M.K."/>
            <person name="Leslie C.A."/>
            <person name="Dandekar A.M."/>
            <person name="Salzberg S.L."/>
            <person name="Wegrzyn J.L."/>
            <person name="Langley C.H."/>
            <person name="Neale D.B."/>
        </authorList>
    </citation>
    <scope>NUCLEOTIDE SEQUENCE</scope>
    <source>
        <tissue evidence="1">Leaves</tissue>
    </source>
</reference>